<reference evidence="1" key="1">
    <citation type="journal article" date="2020" name="Stud. Mycol.">
        <title>101 Dothideomycetes genomes: a test case for predicting lifestyles and emergence of pathogens.</title>
        <authorList>
            <person name="Haridas S."/>
            <person name="Albert R."/>
            <person name="Binder M."/>
            <person name="Bloem J."/>
            <person name="Labutti K."/>
            <person name="Salamov A."/>
            <person name="Andreopoulos B."/>
            <person name="Baker S."/>
            <person name="Barry K."/>
            <person name="Bills G."/>
            <person name="Bluhm B."/>
            <person name="Cannon C."/>
            <person name="Castanera R."/>
            <person name="Culley D."/>
            <person name="Daum C."/>
            <person name="Ezra D."/>
            <person name="Gonzalez J."/>
            <person name="Henrissat B."/>
            <person name="Kuo A."/>
            <person name="Liang C."/>
            <person name="Lipzen A."/>
            <person name="Lutzoni F."/>
            <person name="Magnuson J."/>
            <person name="Mondo S."/>
            <person name="Nolan M."/>
            <person name="Ohm R."/>
            <person name="Pangilinan J."/>
            <person name="Park H.-J."/>
            <person name="Ramirez L."/>
            <person name="Alfaro M."/>
            <person name="Sun H."/>
            <person name="Tritt A."/>
            <person name="Yoshinaga Y."/>
            <person name="Zwiers L.-H."/>
            <person name="Turgeon B."/>
            <person name="Goodwin S."/>
            <person name="Spatafora J."/>
            <person name="Crous P."/>
            <person name="Grigoriev I."/>
        </authorList>
    </citation>
    <scope>NUCLEOTIDE SEQUENCE</scope>
    <source>
        <strain evidence="1">CBS 121410</strain>
    </source>
</reference>
<dbReference type="AlphaFoldDB" id="A0A9P4HYF3"/>
<protein>
    <submittedName>
        <fullName evidence="1">Uncharacterized protein</fullName>
    </submittedName>
</protein>
<name>A0A9P4HYF3_9PEZI</name>
<proteinExistence type="predicted"/>
<comment type="caution">
    <text evidence="1">The sequence shown here is derived from an EMBL/GenBank/DDBJ whole genome shotgun (WGS) entry which is preliminary data.</text>
</comment>
<dbReference type="Proteomes" id="UP000799776">
    <property type="component" value="Unassembled WGS sequence"/>
</dbReference>
<dbReference type="OrthoDB" id="3707219at2759"/>
<keyword evidence="2" id="KW-1185">Reference proteome</keyword>
<sequence>MSAGLATRHAPKAGQVFFGFCILATAITTINMRSSLAEIEDARSRWNAQKAKNDALITAYGAQHMGSASAPLAHGQEK</sequence>
<accession>A0A9P4HYF3</accession>
<evidence type="ECO:0000313" key="2">
    <source>
        <dbReference type="Proteomes" id="UP000799776"/>
    </source>
</evidence>
<dbReference type="EMBL" id="ML978719">
    <property type="protein sequence ID" value="KAF2087515.1"/>
    <property type="molecule type" value="Genomic_DNA"/>
</dbReference>
<evidence type="ECO:0000313" key="1">
    <source>
        <dbReference type="EMBL" id="KAF2087515.1"/>
    </source>
</evidence>
<organism evidence="1 2">
    <name type="scientific">Saccharata proteae CBS 121410</name>
    <dbReference type="NCBI Taxonomy" id="1314787"/>
    <lineage>
        <taxon>Eukaryota</taxon>
        <taxon>Fungi</taxon>
        <taxon>Dikarya</taxon>
        <taxon>Ascomycota</taxon>
        <taxon>Pezizomycotina</taxon>
        <taxon>Dothideomycetes</taxon>
        <taxon>Dothideomycetes incertae sedis</taxon>
        <taxon>Botryosphaeriales</taxon>
        <taxon>Saccharataceae</taxon>
        <taxon>Saccharata</taxon>
    </lineage>
</organism>
<gene>
    <name evidence="1" type="ORF">K490DRAFT_65345</name>
</gene>